<feature type="non-terminal residue" evidence="2">
    <location>
        <position position="151"/>
    </location>
</feature>
<accession>A0A6J4RIG5</accession>
<proteinExistence type="predicted"/>
<feature type="non-terminal residue" evidence="2">
    <location>
        <position position="1"/>
    </location>
</feature>
<feature type="compositionally biased region" description="Basic residues" evidence="1">
    <location>
        <begin position="67"/>
        <end position="86"/>
    </location>
</feature>
<keyword evidence="2" id="KW-0378">Hydrolase</keyword>
<organism evidence="2">
    <name type="scientific">uncultured Rubrobacteraceae bacterium</name>
    <dbReference type="NCBI Taxonomy" id="349277"/>
    <lineage>
        <taxon>Bacteria</taxon>
        <taxon>Bacillati</taxon>
        <taxon>Actinomycetota</taxon>
        <taxon>Rubrobacteria</taxon>
        <taxon>Rubrobacterales</taxon>
        <taxon>Rubrobacteraceae</taxon>
        <taxon>environmental samples</taxon>
    </lineage>
</organism>
<dbReference type="AlphaFoldDB" id="A0A6J4RIG5"/>
<protein>
    <submittedName>
        <fullName evidence="2">Alkaline phosphatase</fullName>
        <ecNumber evidence="2">3.1.3.1</ecNumber>
    </submittedName>
</protein>
<feature type="region of interest" description="Disordered" evidence="1">
    <location>
        <begin position="34"/>
        <end position="131"/>
    </location>
</feature>
<evidence type="ECO:0000313" key="2">
    <source>
        <dbReference type="EMBL" id="CAA9474204.1"/>
    </source>
</evidence>
<reference evidence="2" key="1">
    <citation type="submission" date="2020-02" db="EMBL/GenBank/DDBJ databases">
        <authorList>
            <person name="Meier V. D."/>
        </authorList>
    </citation>
    <scope>NUCLEOTIDE SEQUENCE</scope>
    <source>
        <strain evidence="2">AVDCRST_MAG05</strain>
    </source>
</reference>
<dbReference type="GO" id="GO:0004035">
    <property type="term" value="F:alkaline phosphatase activity"/>
    <property type="evidence" value="ECO:0007669"/>
    <property type="project" value="UniProtKB-EC"/>
</dbReference>
<name>A0A6J4RIG5_9ACTN</name>
<dbReference type="EMBL" id="CADCVM010000092">
    <property type="protein sequence ID" value="CAA9474204.1"/>
    <property type="molecule type" value="Genomic_DNA"/>
</dbReference>
<feature type="compositionally biased region" description="Basic residues" evidence="1">
    <location>
        <begin position="94"/>
        <end position="131"/>
    </location>
</feature>
<gene>
    <name evidence="2" type="ORF">AVDCRST_MAG05-791</name>
</gene>
<evidence type="ECO:0000256" key="1">
    <source>
        <dbReference type="SAM" id="MobiDB-lite"/>
    </source>
</evidence>
<sequence>EADVYGFRGYGHGGGSLCGHRARGDPHRYRWYRRARRHQPDRGDLGPGRRRPALRRGRWGHPQGRGGWRRTPRRSRQGSAVRRRGRGQPDRPGGRHLRGPLRRRGRERHRPVQGRPRRQRHRGVRIRDQRHRLRRQGRRRLRGLREGEGLV</sequence>
<dbReference type="EC" id="3.1.3.1" evidence="2"/>
<feature type="compositionally biased region" description="Basic residues" evidence="1">
    <location>
        <begin position="48"/>
        <end position="59"/>
    </location>
</feature>